<evidence type="ECO:0000256" key="5">
    <source>
        <dbReference type="ARBA" id="ARBA00023125"/>
    </source>
</evidence>
<evidence type="ECO:0000256" key="3">
    <source>
        <dbReference type="ARBA" id="ARBA00023012"/>
    </source>
</evidence>
<evidence type="ECO:0000256" key="9">
    <source>
        <dbReference type="PROSITE-ProRule" id="PRU01091"/>
    </source>
</evidence>
<dbReference type="InterPro" id="IPR036388">
    <property type="entry name" value="WH-like_DNA-bd_sf"/>
</dbReference>
<dbReference type="Pfam" id="PF00072">
    <property type="entry name" value="Response_reg"/>
    <property type="match status" value="1"/>
</dbReference>
<dbReference type="CDD" id="cd17574">
    <property type="entry name" value="REC_OmpR"/>
    <property type="match status" value="1"/>
</dbReference>
<keyword evidence="1 8" id="KW-0597">Phosphoprotein</keyword>
<dbReference type="Pfam" id="PF00486">
    <property type="entry name" value="Trans_reg_C"/>
    <property type="match status" value="1"/>
</dbReference>
<name>A0A1Z3U213_9STAP</name>
<evidence type="ECO:0000256" key="1">
    <source>
        <dbReference type="ARBA" id="ARBA00022553"/>
    </source>
</evidence>
<gene>
    <name evidence="12" type="ORF">CJ235_07625</name>
</gene>
<feature type="modified residue" description="4-aspartylphosphate" evidence="8">
    <location>
        <position position="51"/>
    </location>
</feature>
<dbReference type="GO" id="GO:0032993">
    <property type="term" value="C:protein-DNA complex"/>
    <property type="evidence" value="ECO:0007669"/>
    <property type="project" value="TreeGrafter"/>
</dbReference>
<dbReference type="GO" id="GO:0000156">
    <property type="term" value="F:phosphorelay response regulator activity"/>
    <property type="evidence" value="ECO:0007669"/>
    <property type="project" value="TreeGrafter"/>
</dbReference>
<dbReference type="Gene3D" id="3.40.50.2300">
    <property type="match status" value="1"/>
</dbReference>
<dbReference type="KEGG" id="spet:CEP67_08345"/>
<dbReference type="RefSeq" id="WP_002470918.1">
    <property type="nucleotide sequence ID" value="NZ_CP022096.2"/>
</dbReference>
<dbReference type="Gene3D" id="1.10.10.10">
    <property type="entry name" value="Winged helix-like DNA-binding domain superfamily/Winged helix DNA-binding domain"/>
    <property type="match status" value="1"/>
</dbReference>
<dbReference type="InterPro" id="IPR011006">
    <property type="entry name" value="CheY-like_superfamily"/>
</dbReference>
<keyword evidence="4" id="KW-0805">Transcription regulation</keyword>
<keyword evidence="3" id="KW-0902">Two-component regulatory system</keyword>
<evidence type="ECO:0000313" key="13">
    <source>
        <dbReference type="Proteomes" id="UP000235748"/>
    </source>
</evidence>
<keyword evidence="5 9" id="KW-0238">DNA-binding</keyword>
<accession>A0A1Z3U213</accession>
<dbReference type="GO" id="GO:0006355">
    <property type="term" value="P:regulation of DNA-templated transcription"/>
    <property type="evidence" value="ECO:0007669"/>
    <property type="project" value="InterPro"/>
</dbReference>
<dbReference type="CDD" id="cd00383">
    <property type="entry name" value="trans_reg_C"/>
    <property type="match status" value="1"/>
</dbReference>
<dbReference type="GO" id="GO:0005829">
    <property type="term" value="C:cytosol"/>
    <property type="evidence" value="ECO:0007669"/>
    <property type="project" value="TreeGrafter"/>
</dbReference>
<evidence type="ECO:0000259" key="11">
    <source>
        <dbReference type="PROSITE" id="PS51755"/>
    </source>
</evidence>
<dbReference type="SUPFAM" id="SSF52172">
    <property type="entry name" value="CheY-like"/>
    <property type="match status" value="1"/>
</dbReference>
<evidence type="ECO:0000256" key="2">
    <source>
        <dbReference type="ARBA" id="ARBA00022606"/>
    </source>
</evidence>
<keyword evidence="2" id="KW-0716">Sensory transduction</keyword>
<feature type="domain" description="OmpR/PhoB-type" evidence="11">
    <location>
        <begin position="124"/>
        <end position="221"/>
    </location>
</feature>
<dbReference type="AlphaFoldDB" id="A0A1Z3U213"/>
<feature type="domain" description="Response regulatory" evidence="10">
    <location>
        <begin position="3"/>
        <end position="114"/>
    </location>
</feature>
<sequence length="221" mass="25585">MSNIMIVDDEEDIISFISESLKLEGFTTITAYNGREAIEKLDESIHLIILDIRMPYSDGFEVAKILQDSGIPIIFLTAKDNLDTRLKCFSLGAMDYVAKPFYMQELTARIKNALGKSERNAMRDNIKKCKDLVINYDNLAVLVKGVEIEMTKREFEIIKLLSLNSNFYFSKDQIYDAINFNKEGSTQVVAEHIRKIRKKLSDYSQYEYIETKWGVGYKWLE</sequence>
<evidence type="ECO:0000256" key="6">
    <source>
        <dbReference type="ARBA" id="ARBA00023163"/>
    </source>
</evidence>
<feature type="DNA-binding region" description="OmpR/PhoB-type" evidence="9">
    <location>
        <begin position="124"/>
        <end position="221"/>
    </location>
</feature>
<evidence type="ECO:0000256" key="8">
    <source>
        <dbReference type="PROSITE-ProRule" id="PRU00169"/>
    </source>
</evidence>
<keyword evidence="6" id="KW-0804">Transcription</keyword>
<dbReference type="Proteomes" id="UP000235748">
    <property type="component" value="Unassembled WGS sequence"/>
</dbReference>
<dbReference type="InterPro" id="IPR001789">
    <property type="entry name" value="Sig_transdc_resp-reg_receiver"/>
</dbReference>
<comment type="caution">
    <text evidence="12">The sequence shown here is derived from an EMBL/GenBank/DDBJ whole genome shotgun (WGS) entry which is preliminary data.</text>
</comment>
<protein>
    <recommendedName>
        <fullName evidence="7">Response regulator SaeR</fullName>
    </recommendedName>
</protein>
<dbReference type="SMART" id="SM00862">
    <property type="entry name" value="Trans_reg_C"/>
    <property type="match status" value="1"/>
</dbReference>
<evidence type="ECO:0000259" key="10">
    <source>
        <dbReference type="PROSITE" id="PS50110"/>
    </source>
</evidence>
<organism evidence="12 13">
    <name type="scientific">Staphylococcus pettenkoferi</name>
    <dbReference type="NCBI Taxonomy" id="170573"/>
    <lineage>
        <taxon>Bacteria</taxon>
        <taxon>Bacillati</taxon>
        <taxon>Bacillota</taxon>
        <taxon>Bacilli</taxon>
        <taxon>Bacillales</taxon>
        <taxon>Staphylococcaceae</taxon>
        <taxon>Staphylococcus</taxon>
    </lineage>
</organism>
<dbReference type="GeneID" id="42043839"/>
<dbReference type="EMBL" id="PNGG01000003">
    <property type="protein sequence ID" value="PMC19126.1"/>
    <property type="molecule type" value="Genomic_DNA"/>
</dbReference>
<dbReference type="PANTHER" id="PTHR48111:SF2">
    <property type="entry name" value="RESPONSE REGULATOR SAER"/>
    <property type="match status" value="1"/>
</dbReference>
<dbReference type="InterPro" id="IPR039420">
    <property type="entry name" value="WalR-like"/>
</dbReference>
<dbReference type="GO" id="GO:0000976">
    <property type="term" value="F:transcription cis-regulatory region binding"/>
    <property type="evidence" value="ECO:0007669"/>
    <property type="project" value="TreeGrafter"/>
</dbReference>
<dbReference type="PANTHER" id="PTHR48111">
    <property type="entry name" value="REGULATOR OF RPOS"/>
    <property type="match status" value="1"/>
</dbReference>
<proteinExistence type="predicted"/>
<dbReference type="InterPro" id="IPR001867">
    <property type="entry name" value="OmpR/PhoB-type_DNA-bd"/>
</dbReference>
<dbReference type="PROSITE" id="PS50110">
    <property type="entry name" value="RESPONSE_REGULATORY"/>
    <property type="match status" value="1"/>
</dbReference>
<dbReference type="SMART" id="SM00448">
    <property type="entry name" value="REC"/>
    <property type="match status" value="1"/>
</dbReference>
<evidence type="ECO:0000256" key="4">
    <source>
        <dbReference type="ARBA" id="ARBA00023015"/>
    </source>
</evidence>
<reference evidence="12 13" key="1">
    <citation type="submission" date="2017-09" db="EMBL/GenBank/DDBJ databases">
        <title>Bacterial strain isolated from the female urinary microbiota.</title>
        <authorList>
            <person name="Thomas-White K."/>
            <person name="Kumar N."/>
            <person name="Forster S."/>
            <person name="Putonti C."/>
            <person name="Lawley T."/>
            <person name="Wolfe A.J."/>
        </authorList>
    </citation>
    <scope>NUCLEOTIDE SEQUENCE [LARGE SCALE GENOMIC DNA]</scope>
    <source>
        <strain evidence="12 13">UMB0834</strain>
    </source>
</reference>
<evidence type="ECO:0000256" key="7">
    <source>
        <dbReference type="ARBA" id="ARBA00040348"/>
    </source>
</evidence>
<evidence type="ECO:0000313" key="12">
    <source>
        <dbReference type="EMBL" id="PMC19126.1"/>
    </source>
</evidence>
<dbReference type="PROSITE" id="PS51755">
    <property type="entry name" value="OMPR_PHOB"/>
    <property type="match status" value="1"/>
</dbReference>